<dbReference type="GO" id="GO:0043842">
    <property type="term" value="F:Kdo transferase activity"/>
    <property type="evidence" value="ECO:0007669"/>
    <property type="project" value="UniProtKB-EC"/>
</dbReference>
<accession>A0A7V4WTN3</accession>
<feature type="transmembrane region" description="Helical" evidence="8">
    <location>
        <begin position="6"/>
        <end position="24"/>
    </location>
</feature>
<evidence type="ECO:0000256" key="1">
    <source>
        <dbReference type="ARBA" id="ARBA00004713"/>
    </source>
</evidence>
<dbReference type="GO" id="GO:0009244">
    <property type="term" value="P:lipopolysaccharide core region biosynthetic process"/>
    <property type="evidence" value="ECO:0007669"/>
    <property type="project" value="UniProtKB-UniRule"/>
</dbReference>
<dbReference type="Gene3D" id="3.40.50.11720">
    <property type="entry name" value="3-Deoxy-D-manno-octulosonic-acid transferase, N-terminal domain"/>
    <property type="match status" value="1"/>
</dbReference>
<name>A0A7V4WTN3_CALAY</name>
<evidence type="ECO:0000256" key="4">
    <source>
        <dbReference type="ARBA" id="ARBA00022679"/>
    </source>
</evidence>
<organism evidence="10">
    <name type="scientific">Caldithrix abyssi</name>
    <dbReference type="NCBI Taxonomy" id="187145"/>
    <lineage>
        <taxon>Bacteria</taxon>
        <taxon>Pseudomonadati</taxon>
        <taxon>Calditrichota</taxon>
        <taxon>Calditrichia</taxon>
        <taxon>Calditrichales</taxon>
        <taxon>Calditrichaceae</taxon>
        <taxon>Caldithrix</taxon>
    </lineage>
</organism>
<comment type="function">
    <text evidence="8">Involved in lipopolysaccharide (LPS) biosynthesis. Catalyzes the transfer of 3-deoxy-D-manno-octulosonate (Kdo) residue(s) from CMP-Kdo to lipid IV(A), the tetraacyldisaccharide-1,4'-bisphosphate precursor of lipid A.</text>
</comment>
<dbReference type="PANTHER" id="PTHR42755:SF1">
    <property type="entry name" value="3-DEOXY-D-MANNO-OCTULOSONIC ACID TRANSFERASE, MITOCHONDRIAL-RELATED"/>
    <property type="match status" value="1"/>
</dbReference>
<dbReference type="Gene3D" id="3.40.50.2000">
    <property type="entry name" value="Glycogen Phosphorylase B"/>
    <property type="match status" value="1"/>
</dbReference>
<evidence type="ECO:0000313" key="10">
    <source>
        <dbReference type="EMBL" id="HGY54320.1"/>
    </source>
</evidence>
<comment type="catalytic activity">
    <reaction evidence="6 8">
        <text>lipid IVA (E. coli) + CMP-3-deoxy-beta-D-manno-octulosonate = alpha-Kdo-(2-&gt;6)-lipid IVA (E. coli) + CMP + H(+)</text>
        <dbReference type="Rhea" id="RHEA:28066"/>
        <dbReference type="ChEBI" id="CHEBI:15378"/>
        <dbReference type="ChEBI" id="CHEBI:58603"/>
        <dbReference type="ChEBI" id="CHEBI:60364"/>
        <dbReference type="ChEBI" id="CHEBI:60377"/>
        <dbReference type="ChEBI" id="CHEBI:85987"/>
        <dbReference type="EC" id="2.4.99.12"/>
    </reaction>
</comment>
<dbReference type="GO" id="GO:0005886">
    <property type="term" value="C:plasma membrane"/>
    <property type="evidence" value="ECO:0007669"/>
    <property type="project" value="UniProtKB-SubCell"/>
</dbReference>
<keyword evidence="8" id="KW-0812">Transmembrane</keyword>
<dbReference type="AlphaFoldDB" id="A0A7V4WTN3"/>
<dbReference type="PANTHER" id="PTHR42755">
    <property type="entry name" value="3-DEOXY-MANNO-OCTULOSONATE CYTIDYLYLTRANSFERASE"/>
    <property type="match status" value="1"/>
</dbReference>
<comment type="subcellular location">
    <subcellularLocation>
        <location evidence="8">Cell membrane</location>
    </subcellularLocation>
</comment>
<dbReference type="UniPathway" id="UPA00958"/>
<evidence type="ECO:0000256" key="7">
    <source>
        <dbReference type="PIRSR" id="PIRSR639901-1"/>
    </source>
</evidence>
<comment type="similarity">
    <text evidence="8">Belongs to the glycosyltransferase group 1 family.</text>
</comment>
<dbReference type="InterPro" id="IPR007507">
    <property type="entry name" value="Glycos_transf_N"/>
</dbReference>
<keyword evidence="8" id="KW-1133">Transmembrane helix</keyword>
<dbReference type="Pfam" id="PF04413">
    <property type="entry name" value="Glycos_transf_N"/>
    <property type="match status" value="1"/>
</dbReference>
<dbReference type="InterPro" id="IPR039901">
    <property type="entry name" value="Kdotransferase"/>
</dbReference>
<reference evidence="10" key="1">
    <citation type="journal article" date="2020" name="mSystems">
        <title>Genome- and Community-Level Interaction Insights into Carbon Utilization and Element Cycling Functions of Hydrothermarchaeota in Hydrothermal Sediment.</title>
        <authorList>
            <person name="Zhou Z."/>
            <person name="Liu Y."/>
            <person name="Xu W."/>
            <person name="Pan J."/>
            <person name="Luo Z.H."/>
            <person name="Li M."/>
        </authorList>
    </citation>
    <scope>NUCLEOTIDE SEQUENCE [LARGE SCALE GENOMIC DNA]</scope>
    <source>
        <strain evidence="10">HyVt-577</strain>
    </source>
</reference>
<evidence type="ECO:0000256" key="6">
    <source>
        <dbReference type="ARBA" id="ARBA00049183"/>
    </source>
</evidence>
<dbReference type="SUPFAM" id="SSF53756">
    <property type="entry name" value="UDP-Glycosyltransferase/glycogen phosphorylase"/>
    <property type="match status" value="1"/>
</dbReference>
<evidence type="ECO:0000259" key="9">
    <source>
        <dbReference type="Pfam" id="PF04413"/>
    </source>
</evidence>
<keyword evidence="4 8" id="KW-0808">Transferase</keyword>
<proteinExistence type="inferred from homology"/>
<keyword evidence="8" id="KW-0472">Membrane</keyword>
<dbReference type="EMBL" id="DRQG01000015">
    <property type="protein sequence ID" value="HGY54320.1"/>
    <property type="molecule type" value="Genomic_DNA"/>
</dbReference>
<dbReference type="InterPro" id="IPR038107">
    <property type="entry name" value="Glycos_transf_N_sf"/>
</dbReference>
<evidence type="ECO:0000256" key="5">
    <source>
        <dbReference type="ARBA" id="ARBA00031445"/>
    </source>
</evidence>
<feature type="domain" description="3-deoxy-D-manno-octulosonic-acid transferase N-terminal" evidence="9">
    <location>
        <begin position="41"/>
        <end position="211"/>
    </location>
</feature>
<keyword evidence="8" id="KW-0448">Lipopolysaccharide biosynthesis</keyword>
<evidence type="ECO:0000256" key="3">
    <source>
        <dbReference type="ARBA" id="ARBA00019077"/>
    </source>
</evidence>
<dbReference type="Proteomes" id="UP000885779">
    <property type="component" value="Unassembled WGS sequence"/>
</dbReference>
<dbReference type="GO" id="GO:0009245">
    <property type="term" value="P:lipid A biosynthetic process"/>
    <property type="evidence" value="ECO:0007669"/>
    <property type="project" value="TreeGrafter"/>
</dbReference>
<keyword evidence="8" id="KW-1003">Cell membrane</keyword>
<gene>
    <name evidence="10" type="ORF">ENK44_01335</name>
</gene>
<feature type="active site" description="Proton acceptor" evidence="7">
    <location>
        <position position="63"/>
    </location>
</feature>
<dbReference type="EC" id="2.4.99.12" evidence="2 8"/>
<evidence type="ECO:0000256" key="8">
    <source>
        <dbReference type="RuleBase" id="RU365103"/>
    </source>
</evidence>
<sequence length="425" mass="48753">MSTYLYRFILYPLLFILAHIYALFNKKIRKALRKRYSVLGEARQIRKRSSARPVLIHTASMGEFEHVKPLIKTLKKRYNRPVIITFFSPSGFEFINNHEDVDGFLYLPFDFTQTVKKFYSILEPQMVIIAKHDVWINQVLVARKMNIPVYLINASLGATSSRTGWLARRILKPAYESLTGIYAISKDDAQTFKQYFNRAEVKAIGDTKFDQVLIRKEQALKKQLLPPGWERDAFVIVLGSIWKEDSAKILNPLKKLMKKYPKIKTIAVPHDPSKEFVSMLSKELNDIGVRLYSEVQKDFTERILLVDRIGILADLYKYAHLAFVGGSFKQGIHNVMEAAVYGIPVLYGPTHQNASEAVRLCKTGGGFVFNTAEEFENYVERFLLNEAERKVAGQKTQQFALDNINATEKLIKEWMGTVNLIPGSK</sequence>
<evidence type="ECO:0000256" key="2">
    <source>
        <dbReference type="ARBA" id="ARBA00012621"/>
    </source>
</evidence>
<protein>
    <recommendedName>
        <fullName evidence="3 8">3-deoxy-D-manno-octulosonic acid transferase</fullName>
        <shortName evidence="8">Kdo transferase</shortName>
        <ecNumber evidence="2 8">2.4.99.12</ecNumber>
    </recommendedName>
    <alternativeName>
        <fullName evidence="5 8">Lipid IV(A) 3-deoxy-D-manno-octulosonic acid transferase</fullName>
    </alternativeName>
</protein>
<comment type="pathway">
    <text evidence="1 8">Bacterial outer membrane biogenesis; LPS core biosynthesis.</text>
</comment>
<comment type="caution">
    <text evidence="10">The sequence shown here is derived from an EMBL/GenBank/DDBJ whole genome shotgun (WGS) entry which is preliminary data.</text>
</comment>